<reference evidence="2" key="1">
    <citation type="submission" date="2015-12" db="EMBL/GenBank/DDBJ databases">
        <title>Update maize B73 reference genome by single molecule sequencing technologies.</title>
        <authorList>
            <consortium name="Maize Genome Sequencing Project"/>
            <person name="Ware D."/>
        </authorList>
    </citation>
    <scope>NUCLEOTIDE SEQUENCE [LARGE SCALE GENOMIC DNA]</scope>
    <source>
        <tissue evidence="2">Seedling</tissue>
    </source>
</reference>
<evidence type="ECO:0000313" key="2">
    <source>
        <dbReference type="EMBL" id="ONM13104.1"/>
    </source>
</evidence>
<protein>
    <submittedName>
        <fullName evidence="2">Uncharacterized protein</fullName>
    </submittedName>
</protein>
<dbReference type="AlphaFoldDB" id="A0A1D6DWM8"/>
<sequence>MPALHRRKAPFQGLSHHSRPRPLSGTILAFQGLPPPPRSAALSPVLLEYGTASPPRDPCLLPPRSLVPPATARNSEPHSPPPYQSPHLRRSPRPLSTTPGPRHRCRPSASSSPPTSACGIRYRKKRQEENTSPQPRCSPFTAQAQSIAPSTRAPATTAPSLLMVMPPRVVLRSRPRCRGLSYEADTPCGCPHKGFGSCSSKLLRVCFHIRHSGSPHGSRRRVTPDSA</sequence>
<feature type="compositionally biased region" description="Low complexity" evidence="1">
    <location>
        <begin position="107"/>
        <end position="117"/>
    </location>
</feature>
<gene>
    <name evidence="2" type="ORF">ZEAMMB73_Zm00001d002113</name>
</gene>
<accession>A0A1D6DWM8</accession>
<dbReference type="EMBL" id="CM007648">
    <property type="protein sequence ID" value="ONM13104.1"/>
    <property type="molecule type" value="Genomic_DNA"/>
</dbReference>
<organism evidence="2">
    <name type="scientific">Zea mays</name>
    <name type="common">Maize</name>
    <dbReference type="NCBI Taxonomy" id="4577"/>
    <lineage>
        <taxon>Eukaryota</taxon>
        <taxon>Viridiplantae</taxon>
        <taxon>Streptophyta</taxon>
        <taxon>Embryophyta</taxon>
        <taxon>Tracheophyta</taxon>
        <taxon>Spermatophyta</taxon>
        <taxon>Magnoliopsida</taxon>
        <taxon>Liliopsida</taxon>
        <taxon>Poales</taxon>
        <taxon>Poaceae</taxon>
        <taxon>PACMAD clade</taxon>
        <taxon>Panicoideae</taxon>
        <taxon>Andropogonodae</taxon>
        <taxon>Andropogoneae</taxon>
        <taxon>Tripsacinae</taxon>
        <taxon>Zea</taxon>
    </lineage>
</organism>
<name>A0A1D6DWM8_MAIZE</name>
<feature type="region of interest" description="Disordered" evidence="1">
    <location>
        <begin position="1"/>
        <end position="153"/>
    </location>
</feature>
<evidence type="ECO:0000256" key="1">
    <source>
        <dbReference type="SAM" id="MobiDB-lite"/>
    </source>
</evidence>
<proteinExistence type="predicted"/>
<feature type="compositionally biased region" description="Polar residues" evidence="1">
    <location>
        <begin position="130"/>
        <end position="145"/>
    </location>
</feature>
<dbReference type="IntAct" id="A0A1D6DWM8">
    <property type="interactions" value="3"/>
</dbReference>